<dbReference type="InterPro" id="IPR036390">
    <property type="entry name" value="WH_DNA-bd_sf"/>
</dbReference>
<evidence type="ECO:0000313" key="6">
    <source>
        <dbReference type="EMBL" id="SIN86198.1"/>
    </source>
</evidence>
<protein>
    <submittedName>
        <fullName evidence="6">cAMP-binding domain of CRP or a regulatory subunit of cAMP-dependent protein kinases</fullName>
    </submittedName>
</protein>
<dbReference type="EMBL" id="FSRQ01000001">
    <property type="protein sequence ID" value="SIN86198.1"/>
    <property type="molecule type" value="Genomic_DNA"/>
</dbReference>
<dbReference type="PROSITE" id="PS51063">
    <property type="entry name" value="HTH_CRP_2"/>
    <property type="match status" value="1"/>
</dbReference>
<dbReference type="Pfam" id="PF00027">
    <property type="entry name" value="cNMP_binding"/>
    <property type="match status" value="1"/>
</dbReference>
<keyword evidence="6" id="KW-0808">Transferase</keyword>
<dbReference type="GO" id="GO:0005829">
    <property type="term" value="C:cytosol"/>
    <property type="evidence" value="ECO:0007669"/>
    <property type="project" value="TreeGrafter"/>
</dbReference>
<dbReference type="Proteomes" id="UP000184782">
    <property type="component" value="Unassembled WGS sequence"/>
</dbReference>
<dbReference type="InterPro" id="IPR014710">
    <property type="entry name" value="RmlC-like_jellyroll"/>
</dbReference>
<dbReference type="InterPro" id="IPR050397">
    <property type="entry name" value="Env_Response_Regulators"/>
</dbReference>
<evidence type="ECO:0000313" key="7">
    <source>
        <dbReference type="Proteomes" id="UP000184782"/>
    </source>
</evidence>
<dbReference type="Gene3D" id="2.60.120.10">
    <property type="entry name" value="Jelly Rolls"/>
    <property type="match status" value="1"/>
</dbReference>
<dbReference type="PANTHER" id="PTHR24567">
    <property type="entry name" value="CRP FAMILY TRANSCRIPTIONAL REGULATORY PROTEIN"/>
    <property type="match status" value="1"/>
</dbReference>
<dbReference type="CDD" id="cd00092">
    <property type="entry name" value="HTH_CRP"/>
    <property type="match status" value="1"/>
</dbReference>
<keyword evidence="6" id="KW-0418">Kinase</keyword>
<evidence type="ECO:0000256" key="1">
    <source>
        <dbReference type="ARBA" id="ARBA00023015"/>
    </source>
</evidence>
<dbReference type="InterPro" id="IPR018490">
    <property type="entry name" value="cNMP-bd_dom_sf"/>
</dbReference>
<evidence type="ECO:0000256" key="2">
    <source>
        <dbReference type="ARBA" id="ARBA00023125"/>
    </source>
</evidence>
<accession>A0A1N6ET67</accession>
<gene>
    <name evidence="6" type="ORF">SAMN05421769_0672</name>
</gene>
<feature type="domain" description="Cyclic nucleotide-binding" evidence="4">
    <location>
        <begin position="20"/>
        <end position="106"/>
    </location>
</feature>
<dbReference type="GO" id="GO:0003677">
    <property type="term" value="F:DNA binding"/>
    <property type="evidence" value="ECO:0007669"/>
    <property type="project" value="UniProtKB-KW"/>
</dbReference>
<dbReference type="PANTHER" id="PTHR24567:SF26">
    <property type="entry name" value="REGULATORY PROTEIN YEIL"/>
    <property type="match status" value="1"/>
</dbReference>
<dbReference type="SUPFAM" id="SSF51206">
    <property type="entry name" value="cAMP-binding domain-like"/>
    <property type="match status" value="1"/>
</dbReference>
<dbReference type="STRING" id="59733.SAMN05421769_0672"/>
<dbReference type="CDD" id="cd00038">
    <property type="entry name" value="CAP_ED"/>
    <property type="match status" value="1"/>
</dbReference>
<evidence type="ECO:0000259" key="4">
    <source>
        <dbReference type="PROSITE" id="PS50042"/>
    </source>
</evidence>
<dbReference type="SMART" id="SM00100">
    <property type="entry name" value="cNMP"/>
    <property type="match status" value="1"/>
</dbReference>
<dbReference type="Pfam" id="PF13545">
    <property type="entry name" value="HTH_Crp_2"/>
    <property type="match status" value="1"/>
</dbReference>
<dbReference type="InterPro" id="IPR000595">
    <property type="entry name" value="cNMP-bd_dom"/>
</dbReference>
<evidence type="ECO:0000256" key="3">
    <source>
        <dbReference type="ARBA" id="ARBA00023163"/>
    </source>
</evidence>
<keyword evidence="7" id="KW-1185">Reference proteome</keyword>
<dbReference type="AlphaFoldDB" id="A0A1N6ET67"/>
<dbReference type="SUPFAM" id="SSF46785">
    <property type="entry name" value="Winged helix' DNA-binding domain"/>
    <property type="match status" value="1"/>
</dbReference>
<keyword evidence="2" id="KW-0238">DNA-binding</keyword>
<reference evidence="7" key="1">
    <citation type="submission" date="2016-12" db="EMBL/GenBank/DDBJ databases">
        <authorList>
            <person name="Varghese N."/>
            <person name="Submissions S."/>
        </authorList>
    </citation>
    <scope>NUCLEOTIDE SEQUENCE [LARGE SCALE GENOMIC DNA]</scope>
    <source>
        <strain evidence="7">DSM 16779</strain>
    </source>
</reference>
<name>A0A1N6ET67_9FLAO</name>
<dbReference type="InterPro" id="IPR012318">
    <property type="entry name" value="HTH_CRP"/>
</dbReference>
<dbReference type="PROSITE" id="PS50042">
    <property type="entry name" value="CNMP_BINDING_3"/>
    <property type="match status" value="1"/>
</dbReference>
<keyword evidence="3" id="KW-0804">Transcription</keyword>
<feature type="domain" description="HTH crp-type" evidence="5">
    <location>
        <begin position="137"/>
        <end position="204"/>
    </location>
</feature>
<dbReference type="SMART" id="SM00419">
    <property type="entry name" value="HTH_CRP"/>
    <property type="match status" value="1"/>
</dbReference>
<organism evidence="6 7">
    <name type="scientific">Chryseobacterium scophthalmum</name>
    <dbReference type="NCBI Taxonomy" id="59733"/>
    <lineage>
        <taxon>Bacteria</taxon>
        <taxon>Pseudomonadati</taxon>
        <taxon>Bacteroidota</taxon>
        <taxon>Flavobacteriia</taxon>
        <taxon>Flavobacteriales</taxon>
        <taxon>Weeksellaceae</taxon>
        <taxon>Chryseobacterium group</taxon>
        <taxon>Chryseobacterium</taxon>
    </lineage>
</organism>
<sequence length="204" mass="23924">MKTISCMKIDEQLLKSYSAETKTYKEKELIFREGDSPTFYYQIIEGVVKVNNFNDEGKEFIHNILGKGQSFGDAHLFIEKKYTVNSYALKPTTLIILPRKNFINLVKEHPHVSLEINACLSHRLYFKMKMIHDMVSLQPSARILGLFSYLKSYTDCEDQHSFNIKLTRQQIADLTGLRVETIIRTIKKMEKDNLLKIEDRKIYY</sequence>
<dbReference type="GO" id="GO:0003700">
    <property type="term" value="F:DNA-binding transcription factor activity"/>
    <property type="evidence" value="ECO:0007669"/>
    <property type="project" value="TreeGrafter"/>
</dbReference>
<keyword evidence="1" id="KW-0805">Transcription regulation</keyword>
<proteinExistence type="predicted"/>
<dbReference type="RefSeq" id="WP_228418599.1">
    <property type="nucleotide sequence ID" value="NZ_FSRQ01000001.1"/>
</dbReference>
<evidence type="ECO:0000259" key="5">
    <source>
        <dbReference type="PROSITE" id="PS51063"/>
    </source>
</evidence>
<dbReference type="GO" id="GO:0016301">
    <property type="term" value="F:kinase activity"/>
    <property type="evidence" value="ECO:0007669"/>
    <property type="project" value="UniProtKB-KW"/>
</dbReference>
<dbReference type="PRINTS" id="PR00034">
    <property type="entry name" value="HTHCRP"/>
</dbReference>